<accession>T1ETY2</accession>
<dbReference type="EMBL" id="KB097495">
    <property type="protein sequence ID" value="ESN96312.1"/>
    <property type="molecule type" value="Genomic_DNA"/>
</dbReference>
<dbReference type="Proteomes" id="UP000015101">
    <property type="component" value="Unassembled WGS sequence"/>
</dbReference>
<organism evidence="2 3">
    <name type="scientific">Helobdella robusta</name>
    <name type="common">Californian leech</name>
    <dbReference type="NCBI Taxonomy" id="6412"/>
    <lineage>
        <taxon>Eukaryota</taxon>
        <taxon>Metazoa</taxon>
        <taxon>Spiralia</taxon>
        <taxon>Lophotrochozoa</taxon>
        <taxon>Annelida</taxon>
        <taxon>Clitellata</taxon>
        <taxon>Hirudinea</taxon>
        <taxon>Rhynchobdellida</taxon>
        <taxon>Glossiphoniidae</taxon>
        <taxon>Helobdella</taxon>
    </lineage>
</organism>
<reference evidence="1 3" key="2">
    <citation type="journal article" date="2013" name="Nature">
        <title>Insights into bilaterian evolution from three spiralian genomes.</title>
        <authorList>
            <person name="Simakov O."/>
            <person name="Marletaz F."/>
            <person name="Cho S.J."/>
            <person name="Edsinger-Gonzales E."/>
            <person name="Havlak P."/>
            <person name="Hellsten U."/>
            <person name="Kuo D.H."/>
            <person name="Larsson T."/>
            <person name="Lv J."/>
            <person name="Arendt D."/>
            <person name="Savage R."/>
            <person name="Osoegawa K."/>
            <person name="de Jong P."/>
            <person name="Grimwood J."/>
            <person name="Chapman J.A."/>
            <person name="Shapiro H."/>
            <person name="Aerts A."/>
            <person name="Otillar R.P."/>
            <person name="Terry A.Y."/>
            <person name="Boore J.L."/>
            <person name="Grigoriev I.V."/>
            <person name="Lindberg D.R."/>
            <person name="Seaver E.C."/>
            <person name="Weisblat D.A."/>
            <person name="Putnam N.H."/>
            <person name="Rokhsar D.S."/>
        </authorList>
    </citation>
    <scope>NUCLEOTIDE SEQUENCE</scope>
</reference>
<dbReference type="KEGG" id="hro:HELRODRAFT_163362"/>
<reference evidence="2" key="3">
    <citation type="submission" date="2015-06" db="UniProtKB">
        <authorList>
            <consortium name="EnsemblMetazoa"/>
        </authorList>
    </citation>
    <scope>IDENTIFICATION</scope>
</reference>
<evidence type="ECO:0000313" key="3">
    <source>
        <dbReference type="Proteomes" id="UP000015101"/>
    </source>
</evidence>
<dbReference type="GeneID" id="20200032"/>
<dbReference type="AlphaFoldDB" id="T1ETY2"/>
<dbReference type="InParanoid" id="T1ETY2"/>
<proteinExistence type="predicted"/>
<dbReference type="EMBL" id="AMQM01001379">
    <property type="status" value="NOT_ANNOTATED_CDS"/>
    <property type="molecule type" value="Genomic_DNA"/>
</dbReference>
<dbReference type="EnsemblMetazoa" id="HelroT163362">
    <property type="protein sequence ID" value="HelroP163362"/>
    <property type="gene ID" value="HelroG163362"/>
</dbReference>
<dbReference type="HOGENOM" id="CLU_2212776_0_0_1"/>
<gene>
    <name evidence="2" type="primary">20200032</name>
    <name evidence="1" type="ORF">HELRODRAFT_163362</name>
</gene>
<protein>
    <recommendedName>
        <fullName evidence="4">Sushi domain-containing protein</fullName>
    </recommendedName>
</protein>
<dbReference type="RefSeq" id="XP_009025494.1">
    <property type="nucleotide sequence ID" value="XM_009027246.1"/>
</dbReference>
<evidence type="ECO:0008006" key="4">
    <source>
        <dbReference type="Google" id="ProtNLM"/>
    </source>
</evidence>
<reference evidence="3" key="1">
    <citation type="submission" date="2012-12" db="EMBL/GenBank/DDBJ databases">
        <authorList>
            <person name="Hellsten U."/>
            <person name="Grimwood J."/>
            <person name="Chapman J.A."/>
            <person name="Shapiro H."/>
            <person name="Aerts A."/>
            <person name="Otillar R.P."/>
            <person name="Terry A.Y."/>
            <person name="Boore J.L."/>
            <person name="Simakov O."/>
            <person name="Marletaz F."/>
            <person name="Cho S.-J."/>
            <person name="Edsinger-Gonzales E."/>
            <person name="Havlak P."/>
            <person name="Kuo D.-H."/>
            <person name="Larsson T."/>
            <person name="Lv J."/>
            <person name="Arendt D."/>
            <person name="Savage R."/>
            <person name="Osoegawa K."/>
            <person name="de Jong P."/>
            <person name="Lindberg D.R."/>
            <person name="Seaver E.C."/>
            <person name="Weisblat D.A."/>
            <person name="Putnam N.H."/>
            <person name="Grigoriev I.V."/>
            <person name="Rokhsar D.S."/>
        </authorList>
    </citation>
    <scope>NUCLEOTIDE SEQUENCE</scope>
</reference>
<name>T1ETY2_HELRO</name>
<keyword evidence="3" id="KW-1185">Reference proteome</keyword>
<evidence type="ECO:0000313" key="2">
    <source>
        <dbReference type="EnsemblMetazoa" id="HelroP163362"/>
    </source>
</evidence>
<dbReference type="CTD" id="20200032"/>
<sequence>MKSGSVLATVGCRDIQLLDETYHVTYSKDKMTANLKCKVDERSWTLVCNNKSGWQGFVGNCTSHSNVVGSGRSVMKDSDSGVLSTASLSYSKLKVTSGNMCLVRYSC</sequence>
<evidence type="ECO:0000313" key="1">
    <source>
        <dbReference type="EMBL" id="ESN96312.1"/>
    </source>
</evidence>